<dbReference type="InterPro" id="IPR052942">
    <property type="entry name" value="LPS_cholinephosphotransferase"/>
</dbReference>
<dbReference type="EMBL" id="BLXT01004580">
    <property type="protein sequence ID" value="GFO14690.1"/>
    <property type="molecule type" value="Genomic_DNA"/>
</dbReference>
<keyword evidence="3" id="KW-1185">Reference proteome</keyword>
<protein>
    <submittedName>
        <fullName evidence="2">Lipopolysaccharide cholinephosphotransferase licd</fullName>
    </submittedName>
</protein>
<name>A0AAV4B4Z1_9GAST</name>
<dbReference type="AlphaFoldDB" id="A0AAV4B4Z1"/>
<organism evidence="2 3">
    <name type="scientific">Plakobranchus ocellatus</name>
    <dbReference type="NCBI Taxonomy" id="259542"/>
    <lineage>
        <taxon>Eukaryota</taxon>
        <taxon>Metazoa</taxon>
        <taxon>Spiralia</taxon>
        <taxon>Lophotrochozoa</taxon>
        <taxon>Mollusca</taxon>
        <taxon>Gastropoda</taxon>
        <taxon>Heterobranchia</taxon>
        <taxon>Euthyneura</taxon>
        <taxon>Panpulmonata</taxon>
        <taxon>Sacoglossa</taxon>
        <taxon>Placobranchoidea</taxon>
        <taxon>Plakobranchidae</taxon>
        <taxon>Plakobranchus</taxon>
    </lineage>
</organism>
<accession>A0AAV4B4Z1</accession>
<dbReference type="InterPro" id="IPR007074">
    <property type="entry name" value="LicD/FKTN/FKRP_NTP_transf"/>
</dbReference>
<dbReference type="GO" id="GO:0009100">
    <property type="term" value="P:glycoprotein metabolic process"/>
    <property type="evidence" value="ECO:0007669"/>
    <property type="project" value="UniProtKB-ARBA"/>
</dbReference>
<comment type="caution">
    <text evidence="2">The sequence shown here is derived from an EMBL/GenBank/DDBJ whole genome shotgun (WGS) entry which is preliminary data.</text>
</comment>
<dbReference type="Pfam" id="PF04991">
    <property type="entry name" value="LicD"/>
    <property type="match status" value="1"/>
</dbReference>
<evidence type="ECO:0000313" key="2">
    <source>
        <dbReference type="EMBL" id="GFO14690.1"/>
    </source>
</evidence>
<dbReference type="Proteomes" id="UP000735302">
    <property type="component" value="Unassembled WGS sequence"/>
</dbReference>
<evidence type="ECO:0000313" key="3">
    <source>
        <dbReference type="Proteomes" id="UP000735302"/>
    </source>
</evidence>
<evidence type="ECO:0000259" key="1">
    <source>
        <dbReference type="Pfam" id="PF04991"/>
    </source>
</evidence>
<dbReference type="PANTHER" id="PTHR43404">
    <property type="entry name" value="LIPOPOLYSACCHARIDE CHOLINEPHOSPHOTRANSFERASE LICD"/>
    <property type="match status" value="1"/>
</dbReference>
<feature type="domain" description="LicD/FKTN/FKRP nucleotidyltransferase" evidence="1">
    <location>
        <begin position="149"/>
        <end position="195"/>
    </location>
</feature>
<sequence length="352" mass="41420">MAWNKQVKTFLVFVATACFCLSTIFSVHKTHDKEIGNVISIKSAARKVNVTNTRVNIPLPNGSLVYNTKQHFYPIRITEVNPPHYRDKNHDTADQFNKFTMAYLDLQLRKYLLSHKEEKLLSYFRPRVQDRQIHLLVNLIRIFDRFMSENGIAYFLYGGALLGSFRHHGLIPWDDDVDVMVSFSQRLRLYRLLKTIDKNIIVSFHPVHYWKLYPSAGDIIEGVPWKWPFLDIFFYDYNLTHLWDIAPQYTQEFTFPKTAVFPLGRRPFMDMSLPVPKEPQTVLDRNYNISECASGGYVHRWERVTHSTNVPCSWLRHMFPFVERVDIKEGCNETLWYKGKILGGFLNWGARC</sequence>
<dbReference type="PANTHER" id="PTHR43404:SF2">
    <property type="entry name" value="LIPOPOLYSACCHARIDE CHOLINEPHOSPHOTRANSFERASE LICD"/>
    <property type="match status" value="1"/>
</dbReference>
<proteinExistence type="predicted"/>
<gene>
    <name evidence="2" type="ORF">PoB_004119500</name>
</gene>
<reference evidence="2 3" key="1">
    <citation type="journal article" date="2021" name="Elife">
        <title>Chloroplast acquisition without the gene transfer in kleptoplastic sea slugs, Plakobranchus ocellatus.</title>
        <authorList>
            <person name="Maeda T."/>
            <person name="Takahashi S."/>
            <person name="Yoshida T."/>
            <person name="Shimamura S."/>
            <person name="Takaki Y."/>
            <person name="Nagai Y."/>
            <person name="Toyoda A."/>
            <person name="Suzuki Y."/>
            <person name="Arimoto A."/>
            <person name="Ishii H."/>
            <person name="Satoh N."/>
            <person name="Nishiyama T."/>
            <person name="Hasebe M."/>
            <person name="Maruyama T."/>
            <person name="Minagawa J."/>
            <person name="Obokata J."/>
            <person name="Shigenobu S."/>
        </authorList>
    </citation>
    <scope>NUCLEOTIDE SEQUENCE [LARGE SCALE GENOMIC DNA]</scope>
</reference>